<dbReference type="NCBIfam" id="NF007701">
    <property type="entry name" value="PRK10386.1"/>
    <property type="match status" value="1"/>
</dbReference>
<comment type="caution">
    <text evidence="4">The sequence shown here is derived from an EMBL/GenBank/DDBJ whole genome shotgun (WGS) entry which is preliminary data.</text>
</comment>
<keyword evidence="3" id="KW-0732">Signal</keyword>
<accession>A0AAV5N758</accession>
<dbReference type="AlphaFoldDB" id="A0AAV5N758"/>
<dbReference type="Pfam" id="PF10627">
    <property type="entry name" value="CsgE"/>
    <property type="match status" value="1"/>
</dbReference>
<evidence type="ECO:0000313" key="5">
    <source>
        <dbReference type="Proteomes" id="UP001058124"/>
    </source>
</evidence>
<dbReference type="RefSeq" id="WP_036023894.1">
    <property type="nucleotide sequence ID" value="NZ_BRLH01000005.1"/>
</dbReference>
<organism evidence="4 5">
    <name type="scientific">Leminorella grimontii</name>
    <dbReference type="NCBI Taxonomy" id="82981"/>
    <lineage>
        <taxon>Bacteria</taxon>
        <taxon>Pseudomonadati</taxon>
        <taxon>Pseudomonadota</taxon>
        <taxon>Gammaproteobacteria</taxon>
        <taxon>Enterobacterales</taxon>
        <taxon>Budviciaceae</taxon>
        <taxon>Leminorella</taxon>
    </lineage>
</organism>
<dbReference type="Proteomes" id="UP001058124">
    <property type="component" value="Unassembled WGS sequence"/>
</dbReference>
<comment type="function">
    <text evidence="1">May be involved in the biogenesis of curli organelles.</text>
</comment>
<gene>
    <name evidence="4" type="primary">csgE</name>
    <name evidence="4" type="ORF">SOASR030_23340</name>
</gene>
<sequence length="129" mass="14703">MKRRTLFAALGAAWILSPSVKGVEVEIPGLLTDHTVSSIGHGFYRSFSDKWDVNFKGNITITERPSARWGSWIMIKIDQDLLYQTFLFPTRRDFEKNVQLAVNGVAEKLQRRQIDKALLNTGDLTSDEF</sequence>
<keyword evidence="5" id="KW-1185">Reference proteome</keyword>
<proteinExistence type="predicted"/>
<protein>
    <recommendedName>
        <fullName evidence="2">Curli production assembly/transport component CsgE</fullName>
    </recommendedName>
</protein>
<evidence type="ECO:0000256" key="3">
    <source>
        <dbReference type="ARBA" id="ARBA00022729"/>
    </source>
</evidence>
<dbReference type="EMBL" id="BRLH01000005">
    <property type="protein sequence ID" value="GKX56222.1"/>
    <property type="molecule type" value="Genomic_DNA"/>
</dbReference>
<name>A0AAV5N758_9GAMM</name>
<evidence type="ECO:0000313" key="4">
    <source>
        <dbReference type="EMBL" id="GKX56222.1"/>
    </source>
</evidence>
<dbReference type="InterPro" id="IPR018900">
    <property type="entry name" value="Curli_CsgE"/>
</dbReference>
<reference evidence="4" key="1">
    <citation type="submission" date="2022-06" db="EMBL/GenBank/DDBJ databases">
        <title>Draft genome sequences of Leminorella grimontii str. JCM5902.</title>
        <authorList>
            <person name="Wakabayashi Y."/>
            <person name="Kojima K."/>
        </authorList>
    </citation>
    <scope>NUCLEOTIDE SEQUENCE</scope>
    <source>
        <strain evidence="4">JCM 5902</strain>
    </source>
</reference>
<evidence type="ECO:0000256" key="1">
    <source>
        <dbReference type="ARBA" id="ARBA00003989"/>
    </source>
</evidence>
<evidence type="ECO:0000256" key="2">
    <source>
        <dbReference type="ARBA" id="ARBA00014024"/>
    </source>
</evidence>